<sequence>MGTRKEVKSMSAEEAEGMEERYIRAREVYTAVSMLMAHPPEGQEERLKEVAIIKAAVEADQFSWPEVLLAGLNDKVADWQRELLEMNSDNEMPVMPNLMPTVTPVDFECGRGKAVSVGEDNAPEFSSGQCHYLGPRSRGKAVNQ</sequence>
<dbReference type="Proteomes" id="UP000178930">
    <property type="component" value="Unassembled WGS sequence"/>
</dbReference>
<evidence type="ECO:0000313" key="2">
    <source>
        <dbReference type="EMBL" id="OGY45333.1"/>
    </source>
</evidence>
<reference evidence="2 3" key="1">
    <citation type="journal article" date="2016" name="Nat. Commun.">
        <title>Thousands of microbial genomes shed light on interconnected biogeochemical processes in an aquifer system.</title>
        <authorList>
            <person name="Anantharaman K."/>
            <person name="Brown C.T."/>
            <person name="Hug L.A."/>
            <person name="Sharon I."/>
            <person name="Castelle C.J."/>
            <person name="Probst A.J."/>
            <person name="Thomas B.C."/>
            <person name="Singh A."/>
            <person name="Wilkins M.J."/>
            <person name="Karaoz U."/>
            <person name="Brodie E.L."/>
            <person name="Williams K.H."/>
            <person name="Hubbard S.S."/>
            <person name="Banfield J.F."/>
        </authorList>
    </citation>
    <scope>NUCLEOTIDE SEQUENCE [LARGE SCALE GENOMIC DNA]</scope>
</reference>
<dbReference type="AlphaFoldDB" id="A0A1G1XZ12"/>
<evidence type="ECO:0000256" key="1">
    <source>
        <dbReference type="SAM" id="MobiDB-lite"/>
    </source>
</evidence>
<accession>A0A1G1XZ12</accession>
<dbReference type="EMBL" id="MHIB01000003">
    <property type="protein sequence ID" value="OGY45333.1"/>
    <property type="molecule type" value="Genomic_DNA"/>
</dbReference>
<feature type="region of interest" description="Disordered" evidence="1">
    <location>
        <begin position="118"/>
        <end position="144"/>
    </location>
</feature>
<evidence type="ECO:0000313" key="3">
    <source>
        <dbReference type="Proteomes" id="UP000178930"/>
    </source>
</evidence>
<name>A0A1G1XZ12_9BACT</name>
<comment type="caution">
    <text evidence="2">The sequence shown here is derived from an EMBL/GenBank/DDBJ whole genome shotgun (WGS) entry which is preliminary data.</text>
</comment>
<protein>
    <submittedName>
        <fullName evidence="2">Uncharacterized protein</fullName>
    </submittedName>
</protein>
<organism evidence="2 3">
    <name type="scientific">Candidatus Buchananbacteria bacterium RIFCSPHIGHO2_01_FULL_39_14</name>
    <dbReference type="NCBI Taxonomy" id="1797532"/>
    <lineage>
        <taxon>Bacteria</taxon>
        <taxon>Candidatus Buchananiibacteriota</taxon>
    </lineage>
</organism>
<proteinExistence type="predicted"/>
<gene>
    <name evidence="2" type="ORF">A2729_00655</name>
</gene>